<feature type="region of interest" description="Disordered" evidence="1">
    <location>
        <begin position="170"/>
        <end position="200"/>
    </location>
</feature>
<organism evidence="3 4">
    <name type="scientific">Nocardioides antri</name>
    <dbReference type="NCBI Taxonomy" id="2607659"/>
    <lineage>
        <taxon>Bacteria</taxon>
        <taxon>Bacillati</taxon>
        <taxon>Actinomycetota</taxon>
        <taxon>Actinomycetes</taxon>
        <taxon>Propionibacteriales</taxon>
        <taxon>Nocardioidaceae</taxon>
        <taxon>Nocardioides</taxon>
    </lineage>
</organism>
<keyword evidence="2" id="KW-0732">Signal</keyword>
<evidence type="ECO:0000256" key="2">
    <source>
        <dbReference type="SAM" id="SignalP"/>
    </source>
</evidence>
<dbReference type="SUPFAM" id="SSF75005">
    <property type="entry name" value="Arabinanase/levansucrase/invertase"/>
    <property type="match status" value="1"/>
</dbReference>
<name>A0A5B1M3Y8_9ACTN</name>
<evidence type="ECO:0000313" key="4">
    <source>
        <dbReference type="Proteomes" id="UP000324351"/>
    </source>
</evidence>
<dbReference type="PROSITE" id="PS51257">
    <property type="entry name" value="PROKAR_LIPOPROTEIN"/>
    <property type="match status" value="1"/>
</dbReference>
<comment type="caution">
    <text evidence="3">The sequence shown here is derived from an EMBL/GenBank/DDBJ whole genome shotgun (WGS) entry which is preliminary data.</text>
</comment>
<protein>
    <recommendedName>
        <fullName evidence="5">Exo-alpha-sialidase</fullName>
    </recommendedName>
</protein>
<reference evidence="3 4" key="1">
    <citation type="submission" date="2019-09" db="EMBL/GenBank/DDBJ databases">
        <title>Nocardioides panacisoli sp. nov., isolated from the soil of a ginseng field.</title>
        <authorList>
            <person name="Cho C."/>
        </authorList>
    </citation>
    <scope>NUCLEOTIDE SEQUENCE [LARGE SCALE GENOMIC DNA]</scope>
    <source>
        <strain evidence="3 4">BN140041</strain>
    </source>
</reference>
<evidence type="ECO:0000256" key="1">
    <source>
        <dbReference type="SAM" id="MobiDB-lite"/>
    </source>
</evidence>
<feature type="chain" id="PRO_5023044370" description="Exo-alpha-sialidase" evidence="2">
    <location>
        <begin position="19"/>
        <end position="508"/>
    </location>
</feature>
<dbReference type="EMBL" id="VUJW01000003">
    <property type="protein sequence ID" value="KAA1427642.1"/>
    <property type="molecule type" value="Genomic_DNA"/>
</dbReference>
<reference evidence="3 4" key="2">
    <citation type="submission" date="2019-09" db="EMBL/GenBank/DDBJ databases">
        <authorList>
            <person name="Jin C."/>
        </authorList>
    </citation>
    <scope>NUCLEOTIDE SEQUENCE [LARGE SCALE GENOMIC DNA]</scope>
    <source>
        <strain evidence="3 4">BN140041</strain>
    </source>
</reference>
<gene>
    <name evidence="3" type="ORF">F0U47_09360</name>
</gene>
<evidence type="ECO:0008006" key="5">
    <source>
        <dbReference type="Google" id="ProtNLM"/>
    </source>
</evidence>
<dbReference type="AlphaFoldDB" id="A0A5B1M3Y8"/>
<dbReference type="InterPro" id="IPR023296">
    <property type="entry name" value="Glyco_hydro_beta-prop_sf"/>
</dbReference>
<dbReference type="Proteomes" id="UP000324351">
    <property type="component" value="Unassembled WGS sequence"/>
</dbReference>
<proteinExistence type="predicted"/>
<feature type="signal peptide" evidence="2">
    <location>
        <begin position="1"/>
        <end position="18"/>
    </location>
</feature>
<sequence length="508" mass="54852">MTGRRGASFLLVLVAVLAACTLGDDPRGPDAPGERPDATGEQSPADTGPALADAAFWVGPPEIVMGPSRYVDSLFNGIKVGDTVRGYVGNTHTMLLEGSSVADVEPTGDLAIEAGSEPTLWDDCGAWLKAVERDQENPRLLRGWYHAEWKCDYPNKETDKSVAYAESRDGGRTFTKPGYPDNQVLSSPTGSVEGHHTGRGEPSIVRRGGYYYLYYRNVLPDLRTVTSVARAPVSSGGVPGSWHSYTVDEYGRARWTQDARGGRAAALETALTASSASLHLPSGEVVLTRQHPASGGIVLQASTDGVHFTALPEPIVPFLPSQIRVDWSEVDDGQIFGYTSIVAENGSRYWSDEFYLFHLYVFPGDTLHGERYLVRRRVSVTDVEEDDAPRSMVALTRYVGDGDRFDTSAPVKRLYDARPAAGYLLGTPQPGRQALFECTAANGDRFLAASCGESGERGRLAGYAFLSEQPGTVPLHRCAERADGYASVDGECEGGRELSVLGYVFPAP</sequence>
<dbReference type="Gene3D" id="2.115.10.20">
    <property type="entry name" value="Glycosyl hydrolase domain, family 43"/>
    <property type="match status" value="1"/>
</dbReference>
<accession>A0A5B1M3Y8</accession>
<feature type="compositionally biased region" description="Basic and acidic residues" evidence="1">
    <location>
        <begin position="24"/>
        <end position="38"/>
    </location>
</feature>
<keyword evidence="4" id="KW-1185">Reference proteome</keyword>
<evidence type="ECO:0000313" key="3">
    <source>
        <dbReference type="EMBL" id="KAA1427642.1"/>
    </source>
</evidence>
<dbReference type="RefSeq" id="WP_149750006.1">
    <property type="nucleotide sequence ID" value="NZ_VUJW01000003.1"/>
</dbReference>
<feature type="region of interest" description="Disordered" evidence="1">
    <location>
        <begin position="24"/>
        <end position="49"/>
    </location>
</feature>